<dbReference type="Gramene" id="EFJ27085">
    <property type="protein sequence ID" value="EFJ27085"/>
    <property type="gene ID" value="SELMODRAFT_412707"/>
</dbReference>
<dbReference type="KEGG" id="smo:SELMODRAFT_412707"/>
<dbReference type="InParanoid" id="D8RL83"/>
<dbReference type="EMBL" id="GL377583">
    <property type="protein sequence ID" value="EFJ27085.1"/>
    <property type="molecule type" value="Genomic_DNA"/>
</dbReference>
<gene>
    <name evidence="1" type="ORF">SELMODRAFT_412707</name>
</gene>
<reference evidence="1 2" key="1">
    <citation type="journal article" date="2011" name="Science">
        <title>The Selaginella genome identifies genetic changes associated with the evolution of vascular plants.</title>
        <authorList>
            <person name="Banks J.A."/>
            <person name="Nishiyama T."/>
            <person name="Hasebe M."/>
            <person name="Bowman J.L."/>
            <person name="Gribskov M."/>
            <person name="dePamphilis C."/>
            <person name="Albert V.A."/>
            <person name="Aono N."/>
            <person name="Aoyama T."/>
            <person name="Ambrose B.A."/>
            <person name="Ashton N.W."/>
            <person name="Axtell M.J."/>
            <person name="Barker E."/>
            <person name="Barker M.S."/>
            <person name="Bennetzen J.L."/>
            <person name="Bonawitz N.D."/>
            <person name="Chapple C."/>
            <person name="Cheng C."/>
            <person name="Correa L.G."/>
            <person name="Dacre M."/>
            <person name="DeBarry J."/>
            <person name="Dreyer I."/>
            <person name="Elias M."/>
            <person name="Engstrom E.M."/>
            <person name="Estelle M."/>
            <person name="Feng L."/>
            <person name="Finet C."/>
            <person name="Floyd S.K."/>
            <person name="Frommer W.B."/>
            <person name="Fujita T."/>
            <person name="Gramzow L."/>
            <person name="Gutensohn M."/>
            <person name="Harholt J."/>
            <person name="Hattori M."/>
            <person name="Heyl A."/>
            <person name="Hirai T."/>
            <person name="Hiwatashi Y."/>
            <person name="Ishikawa M."/>
            <person name="Iwata M."/>
            <person name="Karol K.G."/>
            <person name="Koehler B."/>
            <person name="Kolukisaoglu U."/>
            <person name="Kubo M."/>
            <person name="Kurata T."/>
            <person name="Lalonde S."/>
            <person name="Li K."/>
            <person name="Li Y."/>
            <person name="Litt A."/>
            <person name="Lyons E."/>
            <person name="Manning G."/>
            <person name="Maruyama T."/>
            <person name="Michael T.P."/>
            <person name="Mikami K."/>
            <person name="Miyazaki S."/>
            <person name="Morinaga S."/>
            <person name="Murata T."/>
            <person name="Mueller-Roeber B."/>
            <person name="Nelson D.R."/>
            <person name="Obara M."/>
            <person name="Oguri Y."/>
            <person name="Olmstead R.G."/>
            <person name="Onodera N."/>
            <person name="Petersen B.L."/>
            <person name="Pils B."/>
            <person name="Prigge M."/>
            <person name="Rensing S.A."/>
            <person name="Riano-Pachon D.M."/>
            <person name="Roberts A.W."/>
            <person name="Sato Y."/>
            <person name="Scheller H.V."/>
            <person name="Schulz B."/>
            <person name="Schulz C."/>
            <person name="Shakirov E.V."/>
            <person name="Shibagaki N."/>
            <person name="Shinohara N."/>
            <person name="Shippen D.E."/>
            <person name="Soerensen I."/>
            <person name="Sotooka R."/>
            <person name="Sugimoto N."/>
            <person name="Sugita M."/>
            <person name="Sumikawa N."/>
            <person name="Tanurdzic M."/>
            <person name="Theissen G."/>
            <person name="Ulvskov P."/>
            <person name="Wakazuki S."/>
            <person name="Weng J.K."/>
            <person name="Willats W.W."/>
            <person name="Wipf D."/>
            <person name="Wolf P.G."/>
            <person name="Yang L."/>
            <person name="Zimmer A.D."/>
            <person name="Zhu Q."/>
            <person name="Mitros T."/>
            <person name="Hellsten U."/>
            <person name="Loque D."/>
            <person name="Otillar R."/>
            <person name="Salamov A."/>
            <person name="Schmutz J."/>
            <person name="Shapiro H."/>
            <person name="Lindquist E."/>
            <person name="Lucas S."/>
            <person name="Rokhsar D."/>
            <person name="Grigoriev I.V."/>
        </authorList>
    </citation>
    <scope>NUCLEOTIDE SEQUENCE [LARGE SCALE GENOMIC DNA]</scope>
</reference>
<evidence type="ECO:0000313" key="2">
    <source>
        <dbReference type="Proteomes" id="UP000001514"/>
    </source>
</evidence>
<name>D8RL83_SELML</name>
<dbReference type="Proteomes" id="UP000001514">
    <property type="component" value="Unassembled WGS sequence"/>
</dbReference>
<sequence length="235" mass="25560">MVDTSYEVTIVLEKWVTEASKVVGNTAVRMTCIVTCANAALLGLDWMDAIGAKIEIRERQLTFSNGHRPVKLGGLLKPESSHKAFCCTSEFKTFAPIKQGMYLWKEPCKEAIANKVFLVDRKVVLLKADADITIPPMSQDKPDILMANLTTSTVNVKSGDPIAEAACEDISDIVCYTAAYGLDALGLPEPFKNYVGGVSCMSSEKLPLDEEALKFLGRIKGELKVGDMLSVSGDF</sequence>
<accession>D8RL83</accession>
<evidence type="ECO:0000313" key="1">
    <source>
        <dbReference type="EMBL" id="EFJ27085.1"/>
    </source>
</evidence>
<dbReference type="AlphaFoldDB" id="D8RL83"/>
<dbReference type="HOGENOM" id="CLU_1181891_0_0_1"/>
<protein>
    <submittedName>
        <fullName evidence="1">Uncharacterized protein</fullName>
    </submittedName>
</protein>
<organism evidence="2">
    <name type="scientific">Selaginella moellendorffii</name>
    <name type="common">Spikemoss</name>
    <dbReference type="NCBI Taxonomy" id="88036"/>
    <lineage>
        <taxon>Eukaryota</taxon>
        <taxon>Viridiplantae</taxon>
        <taxon>Streptophyta</taxon>
        <taxon>Embryophyta</taxon>
        <taxon>Tracheophyta</taxon>
        <taxon>Lycopodiopsida</taxon>
        <taxon>Selaginellales</taxon>
        <taxon>Selaginellaceae</taxon>
        <taxon>Selaginella</taxon>
    </lineage>
</organism>
<proteinExistence type="predicted"/>
<keyword evidence="2" id="KW-1185">Reference proteome</keyword>